<dbReference type="KEGG" id="ptm:GSPATT00022846001"/>
<protein>
    <recommendedName>
        <fullName evidence="3">C2H2-type domain-containing protein</fullName>
    </recommendedName>
</protein>
<name>A0E306_PARTE</name>
<keyword evidence="5" id="KW-1185">Reference proteome</keyword>
<dbReference type="InterPro" id="IPR013087">
    <property type="entry name" value="Znf_C2H2_type"/>
</dbReference>
<keyword evidence="1" id="KW-0479">Metal-binding</keyword>
<organism evidence="4 5">
    <name type="scientific">Paramecium tetraurelia</name>
    <dbReference type="NCBI Taxonomy" id="5888"/>
    <lineage>
        <taxon>Eukaryota</taxon>
        <taxon>Sar</taxon>
        <taxon>Alveolata</taxon>
        <taxon>Ciliophora</taxon>
        <taxon>Intramacronucleata</taxon>
        <taxon>Oligohymenophorea</taxon>
        <taxon>Peniculida</taxon>
        <taxon>Parameciidae</taxon>
        <taxon>Paramecium</taxon>
    </lineage>
</organism>
<evidence type="ECO:0000256" key="2">
    <source>
        <dbReference type="SAM" id="Coils"/>
    </source>
</evidence>
<sequence length="193" mass="24056">MKYEHSDKIEEQTIKLEELITQVQQDLQEIEQYKNNCQNKCQYCQLVHNTQNMSFKNCIQNLFQKSKQLINKYESNQNRTVLINRFRSRKQLLLKFYKKRSQEGWLIQQIQKWNEFLKSYERTRFYPGKMAIHQRWTFYVIKVYHCQYCFKEFKSTYRTKYHMKKHCRKRSILFAEKEPIVKNKIMKTIFKQF</sequence>
<accession>A0E306</accession>
<dbReference type="GeneID" id="5042877"/>
<gene>
    <name evidence="4" type="ORF">GSPATT00022846001</name>
</gene>
<evidence type="ECO:0000313" key="4">
    <source>
        <dbReference type="EMBL" id="CAK89673.1"/>
    </source>
</evidence>
<dbReference type="HOGENOM" id="CLU_1411287_0_0_1"/>
<dbReference type="PROSITE" id="PS50157">
    <property type="entry name" value="ZINC_FINGER_C2H2_2"/>
    <property type="match status" value="1"/>
</dbReference>
<dbReference type="OMA" id="TFYVIKV"/>
<evidence type="ECO:0000313" key="5">
    <source>
        <dbReference type="Proteomes" id="UP000000600"/>
    </source>
</evidence>
<proteinExistence type="predicted"/>
<feature type="coiled-coil region" evidence="2">
    <location>
        <begin position="9"/>
        <end position="79"/>
    </location>
</feature>
<keyword evidence="1" id="KW-0863">Zinc-finger</keyword>
<dbReference type="RefSeq" id="XP_001457070.1">
    <property type="nucleotide sequence ID" value="XM_001457033.1"/>
</dbReference>
<dbReference type="GO" id="GO:0008270">
    <property type="term" value="F:zinc ion binding"/>
    <property type="evidence" value="ECO:0007669"/>
    <property type="project" value="UniProtKB-KW"/>
</dbReference>
<keyword evidence="2" id="KW-0175">Coiled coil</keyword>
<reference evidence="4 5" key="1">
    <citation type="journal article" date="2006" name="Nature">
        <title>Global trends of whole-genome duplications revealed by the ciliate Paramecium tetraurelia.</title>
        <authorList>
            <consortium name="Genoscope"/>
            <person name="Aury J.-M."/>
            <person name="Jaillon O."/>
            <person name="Duret L."/>
            <person name="Noel B."/>
            <person name="Jubin C."/>
            <person name="Porcel B.M."/>
            <person name="Segurens B."/>
            <person name="Daubin V."/>
            <person name="Anthouard V."/>
            <person name="Aiach N."/>
            <person name="Arnaiz O."/>
            <person name="Billaut A."/>
            <person name="Beisson J."/>
            <person name="Blanc I."/>
            <person name="Bouhouche K."/>
            <person name="Camara F."/>
            <person name="Duharcourt S."/>
            <person name="Guigo R."/>
            <person name="Gogendeau D."/>
            <person name="Katinka M."/>
            <person name="Keller A.-M."/>
            <person name="Kissmehl R."/>
            <person name="Klotz C."/>
            <person name="Koll F."/>
            <person name="Le Moue A."/>
            <person name="Lepere C."/>
            <person name="Malinsky S."/>
            <person name="Nowacki M."/>
            <person name="Nowak J.K."/>
            <person name="Plattner H."/>
            <person name="Poulain J."/>
            <person name="Ruiz F."/>
            <person name="Serrano V."/>
            <person name="Zagulski M."/>
            <person name="Dessen P."/>
            <person name="Betermier M."/>
            <person name="Weissenbach J."/>
            <person name="Scarpelli C."/>
            <person name="Schachter V."/>
            <person name="Sperling L."/>
            <person name="Meyer E."/>
            <person name="Cohen J."/>
            <person name="Wincker P."/>
        </authorList>
    </citation>
    <scope>NUCLEOTIDE SEQUENCE [LARGE SCALE GENOMIC DNA]</scope>
    <source>
        <strain evidence="4 5">Stock d4-2</strain>
    </source>
</reference>
<evidence type="ECO:0000256" key="1">
    <source>
        <dbReference type="PROSITE-ProRule" id="PRU00042"/>
    </source>
</evidence>
<dbReference type="InParanoid" id="A0E306"/>
<evidence type="ECO:0000259" key="3">
    <source>
        <dbReference type="PROSITE" id="PS50157"/>
    </source>
</evidence>
<dbReference type="OrthoDB" id="291115at2759"/>
<keyword evidence="1" id="KW-0862">Zinc</keyword>
<dbReference type="Proteomes" id="UP000000600">
    <property type="component" value="Unassembled WGS sequence"/>
</dbReference>
<dbReference type="PROSITE" id="PS00028">
    <property type="entry name" value="ZINC_FINGER_C2H2_1"/>
    <property type="match status" value="1"/>
</dbReference>
<dbReference type="AlphaFoldDB" id="A0E306"/>
<dbReference type="EMBL" id="CT868656">
    <property type="protein sequence ID" value="CAK89673.1"/>
    <property type="molecule type" value="Genomic_DNA"/>
</dbReference>
<feature type="domain" description="C2H2-type" evidence="3">
    <location>
        <begin position="144"/>
        <end position="171"/>
    </location>
</feature>